<dbReference type="InterPro" id="IPR041677">
    <property type="entry name" value="DNA2/NAM7_AAA_11"/>
</dbReference>
<keyword evidence="3" id="KW-0378">Hydrolase</keyword>
<keyword evidence="2" id="KW-0547">Nucleotide-binding</keyword>
<evidence type="ECO:0000256" key="1">
    <source>
        <dbReference type="ARBA" id="ARBA00007913"/>
    </source>
</evidence>
<sequence>MEDTSLKVLKAWQEYIKYSGMEKSKIPADNLHEYQQVYLTDRNVRDDDDGIRITLSSNTLELLKQKYIKYDKKGKVESTTPVHFLFPIIRYSEFSNNKQTTKYLPLFSFQLNPELFIQEGQQTVLIPVKDGTRVSPLLSAFKELLGFDISELGENRHMMSLISALNEQKYNSFLEAFAGLKMWIEEKLVGTKWRNARLETGFNALICELHNEDFNTQRDGKDFTCLTSRNDLSAFPLLQKYLCQQDEPLNNEEINKVVTLGLFEKKYPLGRGQMQALQSVQKNLPLVAVQGAPGTGKTTLFKSLIAQKVVERALAIIDGNDRNLGMLITSTAIKAVENVIDDLRDDDVVKGLDWLYFQAGSKEKVQSEVMRIDKLLKTYEQQSADARARGSAEQRLCQNREMINHCYTHYHTRKNALQQAISACGDPTTRLHDLDAILKSEQDAFVLQAESVGIPVTSFNAVHLTAVARFLHDEQKNHAQKLEAWEQANIRARYWLSVWPVSFDLTALTRFMQGTLPDLLEDIYGDYPRSGIAAFLTRFFSGKRNARREKAQAMNLTEFTALGLNDLSHQQMADLLHYSRELRNKKEDLAHLQILQGPEPEADRIPKLKSLHEQLGRLQALERHILETKERARAFAQDYPEGDWPDILRLRFIRQHRAMFEDAVAFLWQEQLTRKTELSEILTVWRDLLTRTRSPHYFTYRNARQEEFYRLLSLAYPVIATTLASAYKPAGYENLGDFEKVKPYHLTLCDEAGMVSVETLVPLLSRSEQAIIVGDPAQIEPIRTLSEGVQNQLREQHFGDDDLLYDRMSPMLVTAYHRAAGTSSGSVNDIGNGIVLDEHRRCQPPIAALFTQLAGYEGISVETAPPSEAVASAFAAMDSHHLMFYSVEGKKGPGANTNLDEVEAIDDLLTKLESAGYDLTKDVGIITPYANQKNLLIQKMGNRLGHYDSLRIGSVHQFQGTGFEVIIYSPVIHSPRDNDKFQNNKPNLLNVAVSRAKQQFIVVGNYDRLIAAGRYLKTLAEVCANDFILELGSQHPKFSELSQSPAVETYYRDCEHIDAFHAATQQCQQELIVVSPWLRFNREGENPQLSLLTAARQRGIDVKVYYGYDHAKYGFERDGDPLLIEQYIQSLGRENVIRINEGTHEKLLLVDNHYALVGSWNWLSHGYHQICRLQGNLSQNIRREVSVKLRDPAFVLAQKDSLL</sequence>
<evidence type="ECO:0000256" key="5">
    <source>
        <dbReference type="ARBA" id="ARBA00022840"/>
    </source>
</evidence>
<evidence type="ECO:0000256" key="2">
    <source>
        <dbReference type="ARBA" id="ARBA00022741"/>
    </source>
</evidence>
<comment type="similarity">
    <text evidence="1">Belongs to the DNA2/NAM7 helicase family.</text>
</comment>
<evidence type="ECO:0000259" key="6">
    <source>
        <dbReference type="PROSITE" id="PS50035"/>
    </source>
</evidence>
<dbReference type="PANTHER" id="PTHR43788:SF8">
    <property type="entry name" value="DNA-BINDING PROTEIN SMUBP-2"/>
    <property type="match status" value="1"/>
</dbReference>
<dbReference type="PANTHER" id="PTHR43788">
    <property type="entry name" value="DNA2/NAM7 HELICASE FAMILY MEMBER"/>
    <property type="match status" value="1"/>
</dbReference>
<dbReference type="Pfam" id="PF13086">
    <property type="entry name" value="AAA_11"/>
    <property type="match status" value="1"/>
</dbReference>
<keyword evidence="5" id="KW-0067">ATP-binding</keyword>
<gene>
    <name evidence="7" type="ORF">J1786_26610</name>
</gene>
<dbReference type="Pfam" id="PF13087">
    <property type="entry name" value="AAA_12"/>
    <property type="match status" value="1"/>
</dbReference>
<dbReference type="InterPro" id="IPR001736">
    <property type="entry name" value="PLipase_D/transphosphatidylase"/>
</dbReference>
<keyword evidence="8" id="KW-1185">Reference proteome</keyword>
<proteinExistence type="inferred from homology"/>
<dbReference type="InterPro" id="IPR041679">
    <property type="entry name" value="DNA2/NAM7-like_C"/>
</dbReference>
<dbReference type="RefSeq" id="WP_217139535.1">
    <property type="nucleotide sequence ID" value="NZ_JAFMOU010000072.1"/>
</dbReference>
<feature type="domain" description="PLD phosphodiesterase" evidence="6">
    <location>
        <begin position="1139"/>
        <end position="1166"/>
    </location>
</feature>
<evidence type="ECO:0000256" key="4">
    <source>
        <dbReference type="ARBA" id="ARBA00022806"/>
    </source>
</evidence>
<dbReference type="InterPro" id="IPR047187">
    <property type="entry name" value="SF1_C_Upf1"/>
</dbReference>
<name>A0ABS6L948_9GAMM</name>
<dbReference type="PROSITE" id="PS50035">
    <property type="entry name" value="PLD"/>
    <property type="match status" value="1"/>
</dbReference>
<evidence type="ECO:0000313" key="7">
    <source>
        <dbReference type="EMBL" id="MBU9838362.1"/>
    </source>
</evidence>
<dbReference type="Proteomes" id="UP000699865">
    <property type="component" value="Unassembled WGS sequence"/>
</dbReference>
<organism evidence="7 8">
    <name type="scientific">Rahnella perminowiae</name>
    <dbReference type="NCBI Taxonomy" id="2816244"/>
    <lineage>
        <taxon>Bacteria</taxon>
        <taxon>Pseudomonadati</taxon>
        <taxon>Pseudomonadota</taxon>
        <taxon>Gammaproteobacteria</taxon>
        <taxon>Enterobacterales</taxon>
        <taxon>Yersiniaceae</taxon>
        <taxon>Rahnella</taxon>
    </lineage>
</organism>
<evidence type="ECO:0000256" key="3">
    <source>
        <dbReference type="ARBA" id="ARBA00022801"/>
    </source>
</evidence>
<protein>
    <recommendedName>
        <fullName evidence="6">PLD phosphodiesterase domain-containing protein</fullName>
    </recommendedName>
</protein>
<accession>A0ABS6L948</accession>
<keyword evidence="4" id="KW-0347">Helicase</keyword>
<dbReference type="InterPro" id="IPR050534">
    <property type="entry name" value="Coronavir_polyprotein_1ab"/>
</dbReference>
<dbReference type="CDD" id="cd18808">
    <property type="entry name" value="SF1_C_Upf1"/>
    <property type="match status" value="1"/>
</dbReference>
<dbReference type="EMBL" id="JAFMOU010000072">
    <property type="protein sequence ID" value="MBU9838362.1"/>
    <property type="molecule type" value="Genomic_DNA"/>
</dbReference>
<comment type="caution">
    <text evidence="7">The sequence shown here is derived from an EMBL/GenBank/DDBJ whole genome shotgun (WGS) entry which is preliminary data.</text>
</comment>
<evidence type="ECO:0000313" key="8">
    <source>
        <dbReference type="Proteomes" id="UP000699865"/>
    </source>
</evidence>
<reference evidence="7 8" key="1">
    <citation type="submission" date="2021-03" db="EMBL/GenBank/DDBJ databases">
        <title>Five novel Rahnella species.</title>
        <authorList>
            <person name="Brady C."/>
            <person name="Asselin J."/>
            <person name="Beer S."/>
            <person name="Bruberg M.B."/>
            <person name="Crampton B."/>
            <person name="Venter S."/>
            <person name="Arnold D."/>
            <person name="Denman S."/>
        </authorList>
    </citation>
    <scope>NUCLEOTIDE SEQUENCE [LARGE SCALE GENOMIC DNA]</scope>
    <source>
        <strain evidence="7 8">L72c</strain>
    </source>
</reference>